<organism evidence="2 3">
    <name type="scientific">Ascobolus immersus RN42</name>
    <dbReference type="NCBI Taxonomy" id="1160509"/>
    <lineage>
        <taxon>Eukaryota</taxon>
        <taxon>Fungi</taxon>
        <taxon>Dikarya</taxon>
        <taxon>Ascomycota</taxon>
        <taxon>Pezizomycotina</taxon>
        <taxon>Pezizomycetes</taxon>
        <taxon>Pezizales</taxon>
        <taxon>Ascobolaceae</taxon>
        <taxon>Ascobolus</taxon>
    </lineage>
</organism>
<protein>
    <submittedName>
        <fullName evidence="2">Uncharacterized protein</fullName>
    </submittedName>
</protein>
<name>A0A3N4I724_ASCIM</name>
<sequence length="282" mass="32656">MGRQAVRGWDVLATRIPTHERSRLGSAREWAVTDLFTEKHYKRAIELHDLKDYEIPAEYADSPGMYLHCFEPQYADCSKKLSNEIGEDGRYVWNLEDQEAFARIWDLFDSEWSHYDDRYPTSLKCVDLPHASDQTLKKWGLIYDELRVIKLAYLYARGGPSDKRGALFFRVGRAYFLYSEHAQGCYLLGQLGDEKQVISDLFDWNVRERCADGDRFSGRPLLSIDDLYDYDEHLSCKSTTKYRLHGWSKSQNAEYAAFFGLGGDNEASENEEDDADSDGQMK</sequence>
<reference evidence="2 3" key="1">
    <citation type="journal article" date="2018" name="Nat. Ecol. Evol.">
        <title>Pezizomycetes genomes reveal the molecular basis of ectomycorrhizal truffle lifestyle.</title>
        <authorList>
            <person name="Murat C."/>
            <person name="Payen T."/>
            <person name="Noel B."/>
            <person name="Kuo A."/>
            <person name="Morin E."/>
            <person name="Chen J."/>
            <person name="Kohler A."/>
            <person name="Krizsan K."/>
            <person name="Balestrini R."/>
            <person name="Da Silva C."/>
            <person name="Montanini B."/>
            <person name="Hainaut M."/>
            <person name="Levati E."/>
            <person name="Barry K.W."/>
            <person name="Belfiori B."/>
            <person name="Cichocki N."/>
            <person name="Clum A."/>
            <person name="Dockter R.B."/>
            <person name="Fauchery L."/>
            <person name="Guy J."/>
            <person name="Iotti M."/>
            <person name="Le Tacon F."/>
            <person name="Lindquist E.A."/>
            <person name="Lipzen A."/>
            <person name="Malagnac F."/>
            <person name="Mello A."/>
            <person name="Molinier V."/>
            <person name="Miyauchi S."/>
            <person name="Poulain J."/>
            <person name="Riccioni C."/>
            <person name="Rubini A."/>
            <person name="Sitrit Y."/>
            <person name="Splivallo R."/>
            <person name="Traeger S."/>
            <person name="Wang M."/>
            <person name="Zifcakova L."/>
            <person name="Wipf D."/>
            <person name="Zambonelli A."/>
            <person name="Paolocci F."/>
            <person name="Nowrousian M."/>
            <person name="Ottonello S."/>
            <person name="Baldrian P."/>
            <person name="Spatafora J.W."/>
            <person name="Henrissat B."/>
            <person name="Nagy L.G."/>
            <person name="Aury J.M."/>
            <person name="Wincker P."/>
            <person name="Grigoriev I.V."/>
            <person name="Bonfante P."/>
            <person name="Martin F.M."/>
        </authorList>
    </citation>
    <scope>NUCLEOTIDE SEQUENCE [LARGE SCALE GENOMIC DNA]</scope>
    <source>
        <strain evidence="2 3">RN42</strain>
    </source>
</reference>
<dbReference type="AlphaFoldDB" id="A0A3N4I724"/>
<accession>A0A3N4I724</accession>
<evidence type="ECO:0000256" key="1">
    <source>
        <dbReference type="SAM" id="MobiDB-lite"/>
    </source>
</evidence>
<proteinExistence type="predicted"/>
<dbReference type="EMBL" id="ML119688">
    <property type="protein sequence ID" value="RPA80488.1"/>
    <property type="molecule type" value="Genomic_DNA"/>
</dbReference>
<gene>
    <name evidence="2" type="ORF">BJ508DRAFT_327389</name>
</gene>
<feature type="compositionally biased region" description="Acidic residues" evidence="1">
    <location>
        <begin position="266"/>
        <end position="282"/>
    </location>
</feature>
<evidence type="ECO:0000313" key="3">
    <source>
        <dbReference type="Proteomes" id="UP000275078"/>
    </source>
</evidence>
<feature type="region of interest" description="Disordered" evidence="1">
    <location>
        <begin position="262"/>
        <end position="282"/>
    </location>
</feature>
<keyword evidence="3" id="KW-1185">Reference proteome</keyword>
<evidence type="ECO:0000313" key="2">
    <source>
        <dbReference type="EMBL" id="RPA80488.1"/>
    </source>
</evidence>
<dbReference type="Proteomes" id="UP000275078">
    <property type="component" value="Unassembled WGS sequence"/>
</dbReference>